<evidence type="ECO:0000259" key="4">
    <source>
        <dbReference type="Pfam" id="PF17853"/>
    </source>
</evidence>
<accession>A0ABY4FU95</accession>
<organism evidence="5 6">
    <name type="scientific">Leucobacter rhizosphaerae</name>
    <dbReference type="NCBI Taxonomy" id="2932245"/>
    <lineage>
        <taxon>Bacteria</taxon>
        <taxon>Bacillati</taxon>
        <taxon>Actinomycetota</taxon>
        <taxon>Actinomycetes</taxon>
        <taxon>Micrococcales</taxon>
        <taxon>Microbacteriaceae</taxon>
        <taxon>Leucobacter</taxon>
    </lineage>
</organism>
<dbReference type="PANTHER" id="PTHR33744:SF1">
    <property type="entry name" value="DNA-BINDING TRANSCRIPTIONAL ACTIVATOR ADER"/>
    <property type="match status" value="1"/>
</dbReference>
<comment type="similarity">
    <text evidence="1">Belongs to the CdaR family.</text>
</comment>
<feature type="domain" description="Purine catabolism PurC-like" evidence="2">
    <location>
        <begin position="26"/>
        <end position="141"/>
    </location>
</feature>
<dbReference type="InterPro" id="IPR042070">
    <property type="entry name" value="PucR_C-HTH_sf"/>
</dbReference>
<feature type="domain" description="PucR C-terminal helix-turn-helix" evidence="3">
    <location>
        <begin position="425"/>
        <end position="483"/>
    </location>
</feature>
<dbReference type="InterPro" id="IPR051448">
    <property type="entry name" value="CdaR-like_regulators"/>
</dbReference>
<dbReference type="InterPro" id="IPR025736">
    <property type="entry name" value="PucR_C-HTH_dom"/>
</dbReference>
<dbReference type="PANTHER" id="PTHR33744">
    <property type="entry name" value="CARBOHYDRATE DIACID REGULATOR"/>
    <property type="match status" value="1"/>
</dbReference>
<proteinExistence type="inferred from homology"/>
<evidence type="ECO:0000256" key="1">
    <source>
        <dbReference type="ARBA" id="ARBA00006754"/>
    </source>
</evidence>
<dbReference type="Pfam" id="PF17853">
    <property type="entry name" value="GGDEF_2"/>
    <property type="match status" value="1"/>
</dbReference>
<sequence length="504" mass="54509">MPTLAYDRTARLPSGPPRMTFTVRALLELPAAQTVSLTPGVGEERTIAWAHVCELPEPWRWLGRGALVMTTGLGVPETTEEQCAYLDGMHRAGIAAVTIDGVMIETPFTTAALTHAAQIGFPVLQTAHEVRFVTVAMAVADSVQQDRAARVQLTEQMYAALGEHPDDAPIEDLLSALEPLLGGPLALLPSGSLGIPRTPGTIQRVSPNVVAMSVHAPGDPELRFESTTPINRGLLQHVVGIVGSALSITAANHRSEWLHGSLLLADLCDGSVPSPPAQHLVAAHRVEPPYLLAVLQNDSTRDAIDRVHTVFAAQRTPALATTKDGQVVVLASLGQDLDLALEALADAETRVGVSAAFSGLDDLESALRQARSALIRNHQAGRVMRFEEHETSSLFLPNNTEQLRHIARQVLGPLQTYDEQRGTSLTQTLRVFLEENRSWVRASERLFVHRQTLIARVSRIEKIIVRDLSSMEDTAECWLAVQAAIGCGDLEPSDVVTHSSDDEL</sequence>
<name>A0ABY4FU95_9MICO</name>
<dbReference type="InterPro" id="IPR012914">
    <property type="entry name" value="PucR_dom"/>
</dbReference>
<keyword evidence="6" id="KW-1185">Reference proteome</keyword>
<dbReference type="Proteomes" id="UP000831775">
    <property type="component" value="Chromosome"/>
</dbReference>
<dbReference type="RefSeq" id="WP_244685063.1">
    <property type="nucleotide sequence ID" value="NZ_CP095043.1"/>
</dbReference>
<dbReference type="InterPro" id="IPR041522">
    <property type="entry name" value="CdaR_GGDEF"/>
</dbReference>
<evidence type="ECO:0000259" key="2">
    <source>
        <dbReference type="Pfam" id="PF07905"/>
    </source>
</evidence>
<gene>
    <name evidence="5" type="ORF">MUN76_12390</name>
</gene>
<evidence type="ECO:0000313" key="5">
    <source>
        <dbReference type="EMBL" id="UOQ59835.1"/>
    </source>
</evidence>
<dbReference type="Pfam" id="PF07905">
    <property type="entry name" value="PucR"/>
    <property type="match status" value="1"/>
</dbReference>
<feature type="domain" description="CdaR GGDEF-like" evidence="4">
    <location>
        <begin position="285"/>
        <end position="374"/>
    </location>
</feature>
<dbReference type="Pfam" id="PF13556">
    <property type="entry name" value="HTH_30"/>
    <property type="match status" value="1"/>
</dbReference>
<dbReference type="EMBL" id="CP095043">
    <property type="protein sequence ID" value="UOQ59835.1"/>
    <property type="molecule type" value="Genomic_DNA"/>
</dbReference>
<protein>
    <submittedName>
        <fullName evidence="5">PucR family transcriptional regulator ligand-binding domain-containing protein</fullName>
    </submittedName>
</protein>
<evidence type="ECO:0000259" key="3">
    <source>
        <dbReference type="Pfam" id="PF13556"/>
    </source>
</evidence>
<reference evidence="5 6" key="1">
    <citation type="submission" date="2022-04" db="EMBL/GenBank/DDBJ databases">
        <title>Leucobacter sp. isolated from rhizosphere of onion.</title>
        <authorList>
            <person name="Won M."/>
            <person name="Lee C.-M."/>
            <person name="Woen H.-Y."/>
            <person name="Kwon S.-W."/>
        </authorList>
    </citation>
    <scope>NUCLEOTIDE SEQUENCE [LARGE SCALE GENOMIC DNA]</scope>
    <source>
        <strain evidence="5 6">H25R-14</strain>
    </source>
</reference>
<dbReference type="Gene3D" id="1.10.10.2840">
    <property type="entry name" value="PucR C-terminal helix-turn-helix domain"/>
    <property type="match status" value="1"/>
</dbReference>
<evidence type="ECO:0000313" key="6">
    <source>
        <dbReference type="Proteomes" id="UP000831775"/>
    </source>
</evidence>